<dbReference type="EMBL" id="JDSQ01000051">
    <property type="protein sequence ID" value="EWS76951.1"/>
    <property type="molecule type" value="Genomic_DNA"/>
</dbReference>
<proteinExistence type="predicted"/>
<protein>
    <submittedName>
        <fullName evidence="1">Uncharacterized protein</fullName>
    </submittedName>
</protein>
<evidence type="ECO:0000313" key="2">
    <source>
        <dbReference type="Proteomes" id="UP000020406"/>
    </source>
</evidence>
<organism evidence="1 2">
    <name type="scientific">Xylella taiwanensis</name>
    <dbReference type="NCBI Taxonomy" id="1444770"/>
    <lineage>
        <taxon>Bacteria</taxon>
        <taxon>Pseudomonadati</taxon>
        <taxon>Pseudomonadota</taxon>
        <taxon>Gammaproteobacteria</taxon>
        <taxon>Lysobacterales</taxon>
        <taxon>Lysobacteraceae</taxon>
        <taxon>Xylella</taxon>
    </lineage>
</organism>
<dbReference type="STRING" id="1444770.AF72_13420"/>
<sequence length="45" mass="5313">MLQGWLSTLLLARNPVDIQNILDFLLLDCPMIRYNGFWIDFKMIA</sequence>
<accession>Z9JGL5</accession>
<evidence type="ECO:0000313" key="1">
    <source>
        <dbReference type="EMBL" id="EWS76951.1"/>
    </source>
</evidence>
<dbReference type="Proteomes" id="UP000020406">
    <property type="component" value="Unassembled WGS sequence"/>
</dbReference>
<dbReference type="AlphaFoldDB" id="Z9JGL5"/>
<reference evidence="1 2" key="1">
    <citation type="journal article" date="2014" name="Genome Announc.">
        <title>Draft Genome Sequence of Xylella fastidiosa Pear Leaf Scorch Strain in Taiwan.</title>
        <authorList>
            <person name="Su C.C."/>
            <person name="Deng W.L."/>
            <person name="Jan F.J."/>
            <person name="Chang C.J."/>
            <person name="Huang H."/>
            <person name="Chen J."/>
        </authorList>
    </citation>
    <scope>NUCLEOTIDE SEQUENCE [LARGE SCALE GENOMIC DNA]</scope>
    <source>
        <strain evidence="1 2">PLS229</strain>
    </source>
</reference>
<gene>
    <name evidence="1" type="ORF">AF72_13420</name>
</gene>
<dbReference type="PATRIC" id="fig|1444770.3.peg.3161"/>
<name>Z9JGL5_9GAMM</name>
<comment type="caution">
    <text evidence="1">The sequence shown here is derived from an EMBL/GenBank/DDBJ whole genome shotgun (WGS) entry which is preliminary data.</text>
</comment>